<accession>A0A095UNY0</accession>
<dbReference type="OrthoDB" id="6075966at2"/>
<proteinExistence type="predicted"/>
<gene>
    <name evidence="2" type="ORF">Y5S_02522</name>
</gene>
<sequence>MHLRALAIGLSSFCLLSTLHASEAVPPCGAPVSVPDKPDLENYPDYTDFLLQIMKYKQASQLQALHQTACPDDYLPQKVVSNDPTVISEPETLDGALARTSRIEPIDYQTHPTWYDRSTSRSFELPPLAATLLSGEHIRTLLGNAHSEEPLVLPMTIVGMQLEGVNDGGDALNQETEMTYDTLGARETQASVAAFKAENTPLITSIYFANNLTFYYDSSGGVVRIEAVAEGEM</sequence>
<keyword evidence="3" id="KW-1185">Reference proteome</keyword>
<feature type="signal peptide" evidence="1">
    <location>
        <begin position="1"/>
        <end position="21"/>
    </location>
</feature>
<evidence type="ECO:0000256" key="1">
    <source>
        <dbReference type="SAM" id="SignalP"/>
    </source>
</evidence>
<dbReference type="PATRIC" id="fig|1177154.3.peg.2557"/>
<protein>
    <recommendedName>
        <fullName evidence="4">Lipoprotein</fullName>
    </recommendedName>
</protein>
<dbReference type="RefSeq" id="WP_052041591.1">
    <property type="nucleotide sequence ID" value="NZ_ARXV01000010.1"/>
</dbReference>
<feature type="chain" id="PRO_5001911396" description="Lipoprotein" evidence="1">
    <location>
        <begin position="22"/>
        <end position="233"/>
    </location>
</feature>
<evidence type="ECO:0008006" key="4">
    <source>
        <dbReference type="Google" id="ProtNLM"/>
    </source>
</evidence>
<name>A0A095UNY0_9GAMM</name>
<dbReference type="AlphaFoldDB" id="A0A095UNY0"/>
<dbReference type="EMBL" id="ARXV01000010">
    <property type="protein sequence ID" value="KGD64220.1"/>
    <property type="molecule type" value="Genomic_DNA"/>
</dbReference>
<dbReference type="Proteomes" id="UP000029444">
    <property type="component" value="Unassembled WGS sequence"/>
</dbReference>
<comment type="caution">
    <text evidence="2">The sequence shown here is derived from an EMBL/GenBank/DDBJ whole genome shotgun (WGS) entry which is preliminary data.</text>
</comment>
<reference evidence="2 3" key="1">
    <citation type="submission" date="2012-09" db="EMBL/GenBank/DDBJ databases">
        <title>Genome Sequence of alkane-degrading Bacterium Alcanivorax sp. 19-m-6.</title>
        <authorList>
            <person name="Lai Q."/>
            <person name="Shao Z."/>
        </authorList>
    </citation>
    <scope>NUCLEOTIDE SEQUENCE [LARGE SCALE GENOMIC DNA]</scope>
    <source>
        <strain evidence="2 3">19-m-6</strain>
    </source>
</reference>
<organism evidence="2 3">
    <name type="scientific">Alcanivorax nanhaiticus</name>
    <dbReference type="NCBI Taxonomy" id="1177154"/>
    <lineage>
        <taxon>Bacteria</taxon>
        <taxon>Pseudomonadati</taxon>
        <taxon>Pseudomonadota</taxon>
        <taxon>Gammaproteobacteria</taxon>
        <taxon>Oceanospirillales</taxon>
        <taxon>Alcanivoracaceae</taxon>
        <taxon>Alcanivorax</taxon>
    </lineage>
</organism>
<keyword evidence="1" id="KW-0732">Signal</keyword>
<dbReference type="STRING" id="1177154.Y5S_02522"/>
<evidence type="ECO:0000313" key="2">
    <source>
        <dbReference type="EMBL" id="KGD64220.1"/>
    </source>
</evidence>
<evidence type="ECO:0000313" key="3">
    <source>
        <dbReference type="Proteomes" id="UP000029444"/>
    </source>
</evidence>